<organism evidence="2 3">
    <name type="scientific">Oryza sativa subsp. japonica</name>
    <name type="common">Rice</name>
    <dbReference type="NCBI Taxonomy" id="39947"/>
    <lineage>
        <taxon>Eukaryota</taxon>
        <taxon>Viridiplantae</taxon>
        <taxon>Streptophyta</taxon>
        <taxon>Embryophyta</taxon>
        <taxon>Tracheophyta</taxon>
        <taxon>Spermatophyta</taxon>
        <taxon>Magnoliopsida</taxon>
        <taxon>Liliopsida</taxon>
        <taxon>Poales</taxon>
        <taxon>Poaceae</taxon>
        <taxon>BOP clade</taxon>
        <taxon>Oryzoideae</taxon>
        <taxon>Oryzeae</taxon>
        <taxon>Oryzinae</taxon>
        <taxon>Oryza</taxon>
        <taxon>Oryza sativa</taxon>
    </lineage>
</organism>
<sequence length="55" mass="5710">MEMEESSVGDITKLPSGTGSSGIRKLNDAAAAVDLELEVAGRQTMGDLSELTGDR</sequence>
<protein>
    <submittedName>
        <fullName evidence="2">Uncharacterized protein</fullName>
    </submittedName>
</protein>
<feature type="region of interest" description="Disordered" evidence="1">
    <location>
        <begin position="1"/>
        <end position="23"/>
    </location>
</feature>
<dbReference type="Proteomes" id="UP000000763">
    <property type="component" value="Chromosome 2"/>
</dbReference>
<reference evidence="3" key="1">
    <citation type="journal article" date="2005" name="Nature">
        <title>The map-based sequence of the rice genome.</title>
        <authorList>
            <consortium name="International rice genome sequencing project (IRGSP)"/>
            <person name="Matsumoto T."/>
            <person name="Wu J."/>
            <person name="Kanamori H."/>
            <person name="Katayose Y."/>
            <person name="Fujisawa M."/>
            <person name="Namiki N."/>
            <person name="Mizuno H."/>
            <person name="Yamamoto K."/>
            <person name="Antonio B.A."/>
            <person name="Baba T."/>
            <person name="Sakata K."/>
            <person name="Nagamura Y."/>
            <person name="Aoki H."/>
            <person name="Arikawa K."/>
            <person name="Arita K."/>
            <person name="Bito T."/>
            <person name="Chiden Y."/>
            <person name="Fujitsuka N."/>
            <person name="Fukunaka R."/>
            <person name="Hamada M."/>
            <person name="Harada C."/>
            <person name="Hayashi A."/>
            <person name="Hijishita S."/>
            <person name="Honda M."/>
            <person name="Hosokawa S."/>
            <person name="Ichikawa Y."/>
            <person name="Idonuma A."/>
            <person name="Iijima M."/>
            <person name="Ikeda M."/>
            <person name="Ikeno M."/>
            <person name="Ito K."/>
            <person name="Ito S."/>
            <person name="Ito T."/>
            <person name="Ito Y."/>
            <person name="Ito Y."/>
            <person name="Iwabuchi A."/>
            <person name="Kamiya K."/>
            <person name="Karasawa W."/>
            <person name="Kurita K."/>
            <person name="Katagiri S."/>
            <person name="Kikuta A."/>
            <person name="Kobayashi H."/>
            <person name="Kobayashi N."/>
            <person name="Machita K."/>
            <person name="Maehara T."/>
            <person name="Masukawa M."/>
            <person name="Mizubayashi T."/>
            <person name="Mukai Y."/>
            <person name="Nagasaki H."/>
            <person name="Nagata Y."/>
            <person name="Naito S."/>
            <person name="Nakashima M."/>
            <person name="Nakama Y."/>
            <person name="Nakamichi Y."/>
            <person name="Nakamura M."/>
            <person name="Meguro A."/>
            <person name="Negishi M."/>
            <person name="Ohta I."/>
            <person name="Ohta T."/>
            <person name="Okamoto M."/>
            <person name="Ono N."/>
            <person name="Saji S."/>
            <person name="Sakaguchi M."/>
            <person name="Sakai K."/>
            <person name="Shibata M."/>
            <person name="Shimokawa T."/>
            <person name="Song J."/>
            <person name="Takazaki Y."/>
            <person name="Terasawa K."/>
            <person name="Tsugane M."/>
            <person name="Tsuji K."/>
            <person name="Ueda S."/>
            <person name="Waki K."/>
            <person name="Yamagata H."/>
            <person name="Yamamoto M."/>
            <person name="Yamamoto S."/>
            <person name="Yamane H."/>
            <person name="Yoshiki S."/>
            <person name="Yoshihara R."/>
            <person name="Yukawa K."/>
            <person name="Zhong H."/>
            <person name="Yano M."/>
            <person name="Yuan Q."/>
            <person name="Ouyang S."/>
            <person name="Liu J."/>
            <person name="Jones K.M."/>
            <person name="Gansberger K."/>
            <person name="Moffat K."/>
            <person name="Hill J."/>
            <person name="Bera J."/>
            <person name="Fadrosh D."/>
            <person name="Jin S."/>
            <person name="Johri S."/>
            <person name="Kim M."/>
            <person name="Overton L."/>
            <person name="Reardon M."/>
            <person name="Tsitrin T."/>
            <person name="Vuong H."/>
            <person name="Weaver B."/>
            <person name="Ciecko A."/>
            <person name="Tallon L."/>
            <person name="Jackson J."/>
            <person name="Pai G."/>
            <person name="Aken S.V."/>
            <person name="Utterback T."/>
            <person name="Reidmuller S."/>
            <person name="Feldblyum T."/>
            <person name="Hsiao J."/>
            <person name="Zismann V."/>
            <person name="Iobst S."/>
            <person name="de Vazeille A.R."/>
            <person name="Buell C.R."/>
            <person name="Ying K."/>
            <person name="Li Y."/>
            <person name="Lu T."/>
            <person name="Huang Y."/>
            <person name="Zhao Q."/>
            <person name="Feng Q."/>
            <person name="Zhang L."/>
            <person name="Zhu J."/>
            <person name="Weng Q."/>
            <person name="Mu J."/>
            <person name="Lu Y."/>
            <person name="Fan D."/>
            <person name="Liu Y."/>
            <person name="Guan J."/>
            <person name="Zhang Y."/>
            <person name="Yu S."/>
            <person name="Liu X."/>
            <person name="Zhang Y."/>
            <person name="Hong G."/>
            <person name="Han B."/>
            <person name="Choisne N."/>
            <person name="Demange N."/>
            <person name="Orjeda G."/>
            <person name="Samain S."/>
            <person name="Cattolico L."/>
            <person name="Pelletier E."/>
            <person name="Couloux A."/>
            <person name="Segurens B."/>
            <person name="Wincker P."/>
            <person name="D'Hont A."/>
            <person name="Scarpelli C."/>
            <person name="Weissenbach J."/>
            <person name="Salanoubat M."/>
            <person name="Quetier F."/>
            <person name="Yu Y."/>
            <person name="Kim H.R."/>
            <person name="Rambo T."/>
            <person name="Currie J."/>
            <person name="Collura K."/>
            <person name="Luo M."/>
            <person name="Yang T."/>
            <person name="Ammiraju J.S.S."/>
            <person name="Engler F."/>
            <person name="Soderlund C."/>
            <person name="Wing R.A."/>
            <person name="Palmer L.E."/>
            <person name="de la Bastide M."/>
            <person name="Spiegel L."/>
            <person name="Nascimento L."/>
            <person name="Zutavern T."/>
            <person name="O'Shaughnessy A."/>
            <person name="Dike S."/>
            <person name="Dedhia N."/>
            <person name="Preston R."/>
            <person name="Balija V."/>
            <person name="McCombie W.R."/>
            <person name="Chow T."/>
            <person name="Chen H."/>
            <person name="Chung M."/>
            <person name="Chen C."/>
            <person name="Shaw J."/>
            <person name="Wu H."/>
            <person name="Hsiao K."/>
            <person name="Chao Y."/>
            <person name="Chu M."/>
            <person name="Cheng C."/>
            <person name="Hour A."/>
            <person name="Lee P."/>
            <person name="Lin S."/>
            <person name="Lin Y."/>
            <person name="Liou J."/>
            <person name="Liu S."/>
            <person name="Hsing Y."/>
            <person name="Raghuvanshi S."/>
            <person name="Mohanty A."/>
            <person name="Bharti A.K."/>
            <person name="Gaur A."/>
            <person name="Gupta V."/>
            <person name="Kumar D."/>
            <person name="Ravi V."/>
            <person name="Vij S."/>
            <person name="Kapur A."/>
            <person name="Khurana P."/>
            <person name="Khurana P."/>
            <person name="Khurana J.P."/>
            <person name="Tyagi A.K."/>
            <person name="Gaikwad K."/>
            <person name="Singh A."/>
            <person name="Dalal V."/>
            <person name="Srivastava S."/>
            <person name="Dixit A."/>
            <person name="Pal A.K."/>
            <person name="Ghazi I.A."/>
            <person name="Yadav M."/>
            <person name="Pandit A."/>
            <person name="Bhargava A."/>
            <person name="Sureshbabu K."/>
            <person name="Batra K."/>
            <person name="Sharma T.R."/>
            <person name="Mohapatra T."/>
            <person name="Singh N.K."/>
            <person name="Messing J."/>
            <person name="Nelson A.B."/>
            <person name="Fuks G."/>
            <person name="Kavchok S."/>
            <person name="Keizer G."/>
            <person name="Linton E."/>
            <person name="Llaca V."/>
            <person name="Song R."/>
            <person name="Tanyolac B."/>
            <person name="Young S."/>
            <person name="Ho-Il K."/>
            <person name="Hahn J.H."/>
            <person name="Sangsakoo G."/>
            <person name="Vanavichit A."/>
            <person name="de Mattos Luiz.A.T."/>
            <person name="Zimmer P.D."/>
            <person name="Malone G."/>
            <person name="Dellagostin O."/>
            <person name="de Oliveira A.C."/>
            <person name="Bevan M."/>
            <person name="Bancroft I."/>
            <person name="Minx P."/>
            <person name="Cordum H."/>
            <person name="Wilson R."/>
            <person name="Cheng Z."/>
            <person name="Jin W."/>
            <person name="Jiang J."/>
            <person name="Leong S.A."/>
            <person name="Iwama H."/>
            <person name="Gojobori T."/>
            <person name="Itoh T."/>
            <person name="Niimura Y."/>
            <person name="Fujii Y."/>
            <person name="Habara T."/>
            <person name="Sakai H."/>
            <person name="Sato Y."/>
            <person name="Wilson G."/>
            <person name="Kumar K."/>
            <person name="McCouch S."/>
            <person name="Juretic N."/>
            <person name="Hoen D."/>
            <person name="Wright S."/>
            <person name="Bruskiewich R."/>
            <person name="Bureau T."/>
            <person name="Miyao A."/>
            <person name="Hirochika H."/>
            <person name="Nishikawa T."/>
            <person name="Kadowaki K."/>
            <person name="Sugiura M."/>
            <person name="Burr B."/>
            <person name="Sasaki T."/>
        </authorList>
    </citation>
    <scope>NUCLEOTIDE SEQUENCE [LARGE SCALE GENOMIC DNA]</scope>
    <source>
        <strain evidence="3">cv. Nipponbare</strain>
    </source>
</reference>
<reference evidence="3" key="2">
    <citation type="journal article" date="2008" name="Nucleic Acids Res.">
        <title>The rice annotation project database (RAP-DB): 2008 update.</title>
        <authorList>
            <consortium name="The rice annotation project (RAP)"/>
        </authorList>
    </citation>
    <scope>GENOME REANNOTATION</scope>
    <source>
        <strain evidence="3">cv. Nipponbare</strain>
    </source>
</reference>
<evidence type="ECO:0000256" key="1">
    <source>
        <dbReference type="SAM" id="MobiDB-lite"/>
    </source>
</evidence>
<evidence type="ECO:0000313" key="3">
    <source>
        <dbReference type="Proteomes" id="UP000000763"/>
    </source>
</evidence>
<gene>
    <name evidence="2" type="primary">P0644G05.14</name>
</gene>
<dbReference type="EMBL" id="AP005068">
    <property type="protein sequence ID" value="BAD19634.1"/>
    <property type="molecule type" value="Genomic_DNA"/>
</dbReference>
<name>Q6K6F9_ORYSJ</name>
<evidence type="ECO:0000313" key="2">
    <source>
        <dbReference type="EMBL" id="BAD19634.1"/>
    </source>
</evidence>
<accession>Q6K6F9</accession>
<proteinExistence type="predicted"/>
<dbReference type="AlphaFoldDB" id="Q6K6F9"/>